<protein>
    <submittedName>
        <fullName evidence="1">Uncharacterized protein</fullName>
    </submittedName>
</protein>
<proteinExistence type="predicted"/>
<organism evidence="1">
    <name type="scientific">Arundo donax</name>
    <name type="common">Giant reed</name>
    <name type="synonym">Donax arundinaceus</name>
    <dbReference type="NCBI Taxonomy" id="35708"/>
    <lineage>
        <taxon>Eukaryota</taxon>
        <taxon>Viridiplantae</taxon>
        <taxon>Streptophyta</taxon>
        <taxon>Embryophyta</taxon>
        <taxon>Tracheophyta</taxon>
        <taxon>Spermatophyta</taxon>
        <taxon>Magnoliopsida</taxon>
        <taxon>Liliopsida</taxon>
        <taxon>Poales</taxon>
        <taxon>Poaceae</taxon>
        <taxon>PACMAD clade</taxon>
        <taxon>Arundinoideae</taxon>
        <taxon>Arundineae</taxon>
        <taxon>Arundo</taxon>
    </lineage>
</organism>
<reference evidence="1" key="1">
    <citation type="submission" date="2014-09" db="EMBL/GenBank/DDBJ databases">
        <authorList>
            <person name="Magalhaes I.L.F."/>
            <person name="Oliveira U."/>
            <person name="Santos F.R."/>
            <person name="Vidigal T.H.D.A."/>
            <person name="Brescovit A.D."/>
            <person name="Santos A.J."/>
        </authorList>
    </citation>
    <scope>NUCLEOTIDE SEQUENCE</scope>
    <source>
        <tissue evidence="1">Shoot tissue taken approximately 20 cm above the soil surface</tissue>
    </source>
</reference>
<sequence>MKHSITTNVVSWTYFVFVEQMYRPRIILMLMQKNIITYEHFWGNFCSLKLIASGMFSIDCHIVAQLFFGTPSILFISADVCRLIQC</sequence>
<reference evidence="1" key="2">
    <citation type="journal article" date="2015" name="Data Brief">
        <title>Shoot transcriptome of the giant reed, Arundo donax.</title>
        <authorList>
            <person name="Barrero R.A."/>
            <person name="Guerrero F.D."/>
            <person name="Moolhuijzen P."/>
            <person name="Goolsby J.A."/>
            <person name="Tidwell J."/>
            <person name="Bellgard S.E."/>
            <person name="Bellgard M.I."/>
        </authorList>
    </citation>
    <scope>NUCLEOTIDE SEQUENCE</scope>
    <source>
        <tissue evidence="1">Shoot tissue taken approximately 20 cm above the soil surface</tissue>
    </source>
</reference>
<dbReference type="EMBL" id="GBRH01184837">
    <property type="protein sequence ID" value="JAE13059.1"/>
    <property type="molecule type" value="Transcribed_RNA"/>
</dbReference>
<dbReference type="AlphaFoldDB" id="A0A0A9FP46"/>
<name>A0A0A9FP46_ARUDO</name>
<accession>A0A0A9FP46</accession>
<evidence type="ECO:0000313" key="1">
    <source>
        <dbReference type="EMBL" id="JAE13059.1"/>
    </source>
</evidence>